<sequence>MGNILSGSSGSHASYRIERDNAATITVTKHQEKSEIKYDVDGMTSTLSICKSPRRNSGDEDISISVRDLYPNIQKHSANIVAKMEKKKEESGLVCDTNVSCGELPAKSGESRRGEVETQYWAYGSGTRMGLFVMEKKKKRSNEKLPYMVTVAHYYVNGASGRKCGGSADIGYSVVVKIEVSHNGQLGFIVDDPVDHTSSSALLYLIQEVIRTKTWKLSLCSHCKNNIQSETEDSDTHLPSSSRNEHPPRIVNSGHFFGNANGSSFRGNNFIR</sequence>
<dbReference type="AlphaFoldDB" id="A0AAN9N0F8"/>
<protein>
    <submittedName>
        <fullName evidence="2">Uncharacterized protein</fullName>
    </submittedName>
</protein>
<evidence type="ECO:0000313" key="2">
    <source>
        <dbReference type="EMBL" id="KAK7364021.1"/>
    </source>
</evidence>
<dbReference type="EMBL" id="JAYMYR010000005">
    <property type="protein sequence ID" value="KAK7364021.1"/>
    <property type="molecule type" value="Genomic_DNA"/>
</dbReference>
<organism evidence="2 3">
    <name type="scientific">Phaseolus coccineus</name>
    <name type="common">Scarlet runner bean</name>
    <name type="synonym">Phaseolus multiflorus</name>
    <dbReference type="NCBI Taxonomy" id="3886"/>
    <lineage>
        <taxon>Eukaryota</taxon>
        <taxon>Viridiplantae</taxon>
        <taxon>Streptophyta</taxon>
        <taxon>Embryophyta</taxon>
        <taxon>Tracheophyta</taxon>
        <taxon>Spermatophyta</taxon>
        <taxon>Magnoliopsida</taxon>
        <taxon>eudicotyledons</taxon>
        <taxon>Gunneridae</taxon>
        <taxon>Pentapetalae</taxon>
        <taxon>rosids</taxon>
        <taxon>fabids</taxon>
        <taxon>Fabales</taxon>
        <taxon>Fabaceae</taxon>
        <taxon>Papilionoideae</taxon>
        <taxon>50 kb inversion clade</taxon>
        <taxon>NPAAA clade</taxon>
        <taxon>indigoferoid/millettioid clade</taxon>
        <taxon>Phaseoleae</taxon>
        <taxon>Phaseolus</taxon>
    </lineage>
</organism>
<reference evidence="2 3" key="1">
    <citation type="submission" date="2024-01" db="EMBL/GenBank/DDBJ databases">
        <title>The genomes of 5 underutilized Papilionoideae crops provide insights into root nodulation and disease resistanc.</title>
        <authorList>
            <person name="Jiang F."/>
        </authorList>
    </citation>
    <scope>NUCLEOTIDE SEQUENCE [LARGE SCALE GENOMIC DNA]</scope>
    <source>
        <strain evidence="2">JINMINGXINNONG_FW02</strain>
        <tissue evidence="2">Leaves</tissue>
    </source>
</reference>
<feature type="region of interest" description="Disordered" evidence="1">
    <location>
        <begin position="230"/>
        <end position="255"/>
    </location>
</feature>
<dbReference type="Proteomes" id="UP001374584">
    <property type="component" value="Unassembled WGS sequence"/>
</dbReference>
<evidence type="ECO:0000256" key="1">
    <source>
        <dbReference type="SAM" id="MobiDB-lite"/>
    </source>
</evidence>
<name>A0AAN9N0F8_PHACN</name>
<gene>
    <name evidence="2" type="ORF">VNO80_12343</name>
</gene>
<accession>A0AAN9N0F8</accession>
<comment type="caution">
    <text evidence="2">The sequence shown here is derived from an EMBL/GenBank/DDBJ whole genome shotgun (WGS) entry which is preliminary data.</text>
</comment>
<keyword evidence="3" id="KW-1185">Reference proteome</keyword>
<evidence type="ECO:0000313" key="3">
    <source>
        <dbReference type="Proteomes" id="UP001374584"/>
    </source>
</evidence>
<proteinExistence type="predicted"/>